<feature type="binding site" evidence="3">
    <location>
        <position position="334"/>
    </location>
    <ligand>
        <name>Zn(2+)</name>
        <dbReference type="ChEBI" id="CHEBI:29105"/>
    </ligand>
</feature>
<dbReference type="Pfam" id="PF03193">
    <property type="entry name" value="RsgA_GTPase"/>
    <property type="match status" value="1"/>
</dbReference>
<evidence type="ECO:0000259" key="5">
    <source>
        <dbReference type="PROSITE" id="PS51721"/>
    </source>
</evidence>
<dbReference type="eggNOG" id="COG1162">
    <property type="taxonomic scope" value="Bacteria"/>
</dbReference>
<keyword evidence="3" id="KW-0694">RNA-binding</keyword>
<dbReference type="NCBIfam" id="TIGR00157">
    <property type="entry name" value="ribosome small subunit-dependent GTPase A"/>
    <property type="match status" value="1"/>
</dbReference>
<evidence type="ECO:0000259" key="4">
    <source>
        <dbReference type="PROSITE" id="PS50936"/>
    </source>
</evidence>
<evidence type="ECO:0000313" key="6">
    <source>
        <dbReference type="EMBL" id="AIE85127.1"/>
    </source>
</evidence>
<dbReference type="EC" id="3.6.1.-" evidence="3"/>
<feature type="binding site" evidence="3">
    <location>
        <position position="328"/>
    </location>
    <ligand>
        <name>Zn(2+)</name>
        <dbReference type="ChEBI" id="CHEBI:29105"/>
    </ligand>
</feature>
<protein>
    <recommendedName>
        <fullName evidence="3">Small ribosomal subunit biogenesis GTPase RsgA</fullName>
        <ecNumber evidence="3">3.6.1.-</ecNumber>
    </recommendedName>
</protein>
<evidence type="ECO:0000256" key="2">
    <source>
        <dbReference type="ARBA" id="ARBA00023134"/>
    </source>
</evidence>
<dbReference type="GO" id="GO:0005737">
    <property type="term" value="C:cytoplasm"/>
    <property type="evidence" value="ECO:0007669"/>
    <property type="project" value="UniProtKB-SubCell"/>
</dbReference>
<keyword evidence="3" id="KW-0479">Metal-binding</keyword>
<proteinExistence type="inferred from homology"/>
<evidence type="ECO:0000256" key="3">
    <source>
        <dbReference type="HAMAP-Rule" id="MF_01820"/>
    </source>
</evidence>
<keyword evidence="7" id="KW-1185">Reference proteome</keyword>
<dbReference type="InterPro" id="IPR004881">
    <property type="entry name" value="Ribosome_biogen_GTPase_RsgA"/>
</dbReference>
<dbReference type="CDD" id="cd01854">
    <property type="entry name" value="YjeQ_EngC"/>
    <property type="match status" value="1"/>
</dbReference>
<dbReference type="GO" id="GO:0005525">
    <property type="term" value="F:GTP binding"/>
    <property type="evidence" value="ECO:0007669"/>
    <property type="project" value="UniProtKB-UniRule"/>
</dbReference>
<dbReference type="SUPFAM" id="SSF52540">
    <property type="entry name" value="P-loop containing nucleoside triphosphate hydrolases"/>
    <property type="match status" value="1"/>
</dbReference>
<evidence type="ECO:0000256" key="1">
    <source>
        <dbReference type="ARBA" id="ARBA00022741"/>
    </source>
</evidence>
<dbReference type="InterPro" id="IPR024439">
    <property type="entry name" value="RNHCP"/>
</dbReference>
<dbReference type="EMBL" id="CP007139">
    <property type="protein sequence ID" value="AIE85127.1"/>
    <property type="molecule type" value="Genomic_DNA"/>
</dbReference>
<reference evidence="6 7" key="1">
    <citation type="journal article" date="2014" name="PLoS ONE">
        <title>The first complete genome sequence of the class fimbriimonadia in the phylum armatimonadetes.</title>
        <authorList>
            <person name="Hu Z.Y."/>
            <person name="Wang Y.Z."/>
            <person name="Im W.T."/>
            <person name="Wang S.Y."/>
            <person name="Zhao G.P."/>
            <person name="Zheng H.J."/>
            <person name="Quan Z.X."/>
        </authorList>
    </citation>
    <scope>NUCLEOTIDE SEQUENCE [LARGE SCALE GENOMIC DNA]</scope>
    <source>
        <strain evidence="6">Gsoil 348</strain>
    </source>
</reference>
<comment type="subunit">
    <text evidence="3">Monomer. Associates with 30S ribosomal subunit, binds 16S rRNA.</text>
</comment>
<keyword evidence="3" id="KW-0378">Hydrolase</keyword>
<dbReference type="OrthoDB" id="9809485at2"/>
<dbReference type="Pfam" id="PF12647">
    <property type="entry name" value="RNHCP"/>
    <property type="match status" value="1"/>
</dbReference>
<dbReference type="Gene3D" id="3.40.50.300">
    <property type="entry name" value="P-loop containing nucleotide triphosphate hydrolases"/>
    <property type="match status" value="1"/>
</dbReference>
<dbReference type="GO" id="GO:0019843">
    <property type="term" value="F:rRNA binding"/>
    <property type="evidence" value="ECO:0007669"/>
    <property type="project" value="UniProtKB-KW"/>
</dbReference>
<gene>
    <name evidence="3" type="primary">rsgA</name>
    <name evidence="6" type="ORF">OP10G_1759</name>
</gene>
<feature type="binding site" evidence="3">
    <location>
        <position position="326"/>
    </location>
    <ligand>
        <name>Zn(2+)</name>
        <dbReference type="ChEBI" id="CHEBI:29105"/>
    </ligand>
</feature>
<dbReference type="HOGENOM" id="CLU_033617_0_1_0"/>
<keyword evidence="3" id="KW-0963">Cytoplasm</keyword>
<dbReference type="PANTHER" id="PTHR32120">
    <property type="entry name" value="SMALL RIBOSOMAL SUBUNIT BIOGENESIS GTPASE RSGA"/>
    <property type="match status" value="1"/>
</dbReference>
<keyword evidence="3" id="KW-0699">rRNA-binding</keyword>
<dbReference type="InterPro" id="IPR030378">
    <property type="entry name" value="G_CP_dom"/>
</dbReference>
<dbReference type="PANTHER" id="PTHR32120:SF11">
    <property type="entry name" value="SMALL RIBOSOMAL SUBUNIT BIOGENESIS GTPASE RSGA 1, MITOCHONDRIAL-RELATED"/>
    <property type="match status" value="1"/>
</dbReference>
<feature type="binding site" evidence="3">
    <location>
        <position position="321"/>
    </location>
    <ligand>
        <name>Zn(2+)</name>
        <dbReference type="ChEBI" id="CHEBI:29105"/>
    </ligand>
</feature>
<keyword evidence="3" id="KW-0690">Ribosome biogenesis</keyword>
<comment type="function">
    <text evidence="3">One of several proteins that assist in the late maturation steps of the functional core of the 30S ribosomal subunit. Helps release RbfA from mature subunits. May play a role in the assembly of ribosomal proteins into the subunit. Circularly permuted GTPase that catalyzes slow GTP hydrolysis, GTPase activity is stimulated by the 30S ribosomal subunit.</text>
</comment>
<dbReference type="PROSITE" id="PS50936">
    <property type="entry name" value="ENGC_GTPASE"/>
    <property type="match status" value="1"/>
</dbReference>
<dbReference type="STRING" id="661478.OP10G_1759"/>
<dbReference type="InterPro" id="IPR027417">
    <property type="entry name" value="P-loop_NTPase"/>
</dbReference>
<name>A0A068NP40_FIMGI</name>
<comment type="subcellular location">
    <subcellularLocation>
        <location evidence="3">Cytoplasm</location>
    </subcellularLocation>
</comment>
<dbReference type="InterPro" id="IPR010914">
    <property type="entry name" value="RsgA_GTPase_dom"/>
</dbReference>
<dbReference type="AlphaFoldDB" id="A0A068NP40"/>
<keyword evidence="1 3" id="KW-0547">Nucleotide-binding</keyword>
<feature type="binding site" evidence="3">
    <location>
        <begin position="241"/>
        <end position="249"/>
    </location>
    <ligand>
        <name>GTP</name>
        <dbReference type="ChEBI" id="CHEBI:37565"/>
    </ligand>
</feature>
<dbReference type="GO" id="GO:0003924">
    <property type="term" value="F:GTPase activity"/>
    <property type="evidence" value="ECO:0007669"/>
    <property type="project" value="UniProtKB-UniRule"/>
</dbReference>
<organism evidence="6 7">
    <name type="scientific">Fimbriimonas ginsengisoli Gsoil 348</name>
    <dbReference type="NCBI Taxonomy" id="661478"/>
    <lineage>
        <taxon>Bacteria</taxon>
        <taxon>Bacillati</taxon>
        <taxon>Armatimonadota</taxon>
        <taxon>Fimbriimonadia</taxon>
        <taxon>Fimbriimonadales</taxon>
        <taxon>Fimbriimonadaceae</taxon>
        <taxon>Fimbriimonas</taxon>
    </lineage>
</organism>
<feature type="domain" description="EngC GTPase" evidence="4">
    <location>
        <begin position="146"/>
        <end position="296"/>
    </location>
</feature>
<dbReference type="GO" id="GO:0046872">
    <property type="term" value="F:metal ion binding"/>
    <property type="evidence" value="ECO:0007669"/>
    <property type="project" value="UniProtKB-KW"/>
</dbReference>
<feature type="binding site" evidence="3">
    <location>
        <begin position="186"/>
        <end position="189"/>
    </location>
    <ligand>
        <name>GTP</name>
        <dbReference type="ChEBI" id="CHEBI:37565"/>
    </ligand>
</feature>
<dbReference type="RefSeq" id="WP_084178946.1">
    <property type="nucleotide sequence ID" value="NZ_CP007139.1"/>
</dbReference>
<accession>A0A068NP40</accession>
<dbReference type="HAMAP" id="MF_01820">
    <property type="entry name" value="GTPase_RsgA"/>
    <property type="match status" value="1"/>
</dbReference>
<comment type="cofactor">
    <cofactor evidence="3">
        <name>Zn(2+)</name>
        <dbReference type="ChEBI" id="CHEBI:29105"/>
    </cofactor>
    <text evidence="3">Binds 1 zinc ion per subunit.</text>
</comment>
<dbReference type="PROSITE" id="PS51721">
    <property type="entry name" value="G_CP"/>
    <property type="match status" value="1"/>
</dbReference>
<dbReference type="KEGG" id="fgi:OP10G_1759"/>
<comment type="similarity">
    <text evidence="3">Belongs to the TRAFAC class YlqF/YawG GTPase family. RsgA subfamily.</text>
</comment>
<keyword evidence="3" id="KW-0862">Zinc</keyword>
<feature type="domain" description="CP-type G" evidence="5">
    <location>
        <begin position="137"/>
        <end position="298"/>
    </location>
</feature>
<evidence type="ECO:0000313" key="7">
    <source>
        <dbReference type="Proteomes" id="UP000027982"/>
    </source>
</evidence>
<dbReference type="Gene3D" id="1.10.40.50">
    <property type="entry name" value="Probable gtpase engc, domain 3"/>
    <property type="match status" value="1"/>
</dbReference>
<keyword evidence="2 3" id="KW-0342">GTP-binding</keyword>
<dbReference type="Proteomes" id="UP000027982">
    <property type="component" value="Chromosome"/>
</dbReference>
<sequence>MNPQQKEEFRRLSAQLSGKERKELVRRAAELRASGQRDPKSPRARWCVDRWSLHLLEEQNPAANENIGTVISVAKARAFVRLGGEDHACELGRDVLERQQSVLAPGDRVRLEWHGHAWRIQSVLERRTVLTRLDPYFKERERAIVANVDVVVVVLSVVAPPLHPRIVDRYLAAIHKGGADALIVVNKIDLHEDGEARAEDLAQLDPYREMGVPVFAVSTQTGEGLMEVREALGGKVSVFVGHSGVGKSSLLSALVPDSGAVAGAVSEYSGKGRHTTTRAELVEAGEMTIVDTPGIREFSVEFRLPAEVAECFEEFGLAGRCRFGDCLHLEEPGCSVREAVRTGTISRVRYQSYRRLISDVVPASAYDEDEPPDERRPSFACQACGSEIPRGGGGTEHRNHCPRCLCSLHLDAVPGDRLACCGGVMEPIAVWVRKGGEWAIVHRCRDCGHLSSNRIAADDNDALLLSLAVRPLSKPPFPLERLGAGIAVS</sequence>
<dbReference type="GO" id="GO:0042274">
    <property type="term" value="P:ribosomal small subunit biogenesis"/>
    <property type="evidence" value="ECO:0007669"/>
    <property type="project" value="UniProtKB-UniRule"/>
</dbReference>